<feature type="region of interest" description="Disordered" evidence="5">
    <location>
        <begin position="429"/>
        <end position="495"/>
    </location>
</feature>
<feature type="repeat" description="ANK" evidence="4">
    <location>
        <begin position="28"/>
        <end position="60"/>
    </location>
</feature>
<feature type="compositionally biased region" description="Pro residues" evidence="5">
    <location>
        <begin position="435"/>
        <end position="444"/>
    </location>
</feature>
<evidence type="ECO:0000256" key="4">
    <source>
        <dbReference type="PROSITE-ProRule" id="PRU00023"/>
    </source>
</evidence>
<feature type="compositionally biased region" description="Polar residues" evidence="5">
    <location>
        <begin position="740"/>
        <end position="752"/>
    </location>
</feature>
<dbReference type="Pfam" id="PF13857">
    <property type="entry name" value="Ank_5"/>
    <property type="match status" value="1"/>
</dbReference>
<feature type="domain" description="STPR" evidence="9">
    <location>
        <begin position="696"/>
        <end position="762"/>
    </location>
</feature>
<feature type="compositionally biased region" description="Basic and acidic residues" evidence="5">
    <location>
        <begin position="374"/>
        <end position="393"/>
    </location>
</feature>
<proteinExistence type="inferred from homology"/>
<dbReference type="GO" id="GO:0030527">
    <property type="term" value="F:structural constituent of chromatin"/>
    <property type="evidence" value="ECO:0007669"/>
    <property type="project" value="InterPro"/>
</dbReference>
<reference evidence="10" key="1">
    <citation type="submission" date="2022-01" db="EMBL/GenBank/DDBJ databases">
        <title>Genome Sequence Resource for Two Populations of Ditylenchus destructor, the Migratory Endoparasitic Phytonematode.</title>
        <authorList>
            <person name="Zhang H."/>
            <person name="Lin R."/>
            <person name="Xie B."/>
        </authorList>
    </citation>
    <scope>NUCLEOTIDE SEQUENCE</scope>
    <source>
        <strain evidence="10">BazhouSP</strain>
    </source>
</reference>
<dbReference type="InterPro" id="IPR000164">
    <property type="entry name" value="Histone_H3/CENP-A"/>
</dbReference>
<dbReference type="Pfam" id="PF00125">
    <property type="entry name" value="Histone"/>
    <property type="match status" value="1"/>
</dbReference>
<dbReference type="InterPro" id="IPR009072">
    <property type="entry name" value="Histone-fold"/>
</dbReference>
<dbReference type="SUPFAM" id="SSF47113">
    <property type="entry name" value="Histone-fold"/>
    <property type="match status" value="1"/>
</dbReference>
<dbReference type="SMART" id="SM00248">
    <property type="entry name" value="ANK"/>
    <property type="match status" value="10"/>
</dbReference>
<feature type="repeat" description="ANK" evidence="4">
    <location>
        <begin position="300"/>
        <end position="332"/>
    </location>
</feature>
<dbReference type="GO" id="GO:0010468">
    <property type="term" value="P:regulation of gene expression"/>
    <property type="evidence" value="ECO:0007669"/>
    <property type="project" value="TreeGrafter"/>
</dbReference>
<keyword evidence="6" id="KW-0472">Membrane</keyword>
<keyword evidence="3 4" id="KW-0040">ANK repeat</keyword>
<evidence type="ECO:0000313" key="10">
    <source>
        <dbReference type="EMBL" id="KAI1695730.1"/>
    </source>
</evidence>
<feature type="repeat" description="ANK" evidence="4">
    <location>
        <begin position="94"/>
        <end position="126"/>
    </location>
</feature>
<feature type="region of interest" description="Disordered" evidence="5">
    <location>
        <begin position="374"/>
        <end position="415"/>
    </location>
</feature>
<dbReference type="GO" id="GO:0000786">
    <property type="term" value="C:nucleosome"/>
    <property type="evidence" value="ECO:0007669"/>
    <property type="project" value="InterPro"/>
</dbReference>
<sequence length="1301" mass="144425">MCHAMIVFVSTLVLWITPIIGSQTVHENCQTALHVAAASNNADDVRHLVTIGADVNARDEKGQTPLHIAAANENRTIAANLVAVGADLNAKDKNGQTPLHIAAANENPDFAIDLIYYKADVNVKDKNDQTPLHIAAGNKKNSIIAYILINNKAADVNAVDKNGKTPLHIALENNDPEVVKWLVNKKAKLNARDKNGQTPLHIAAGNKINFLIDTELAFDKNGADVNACDNNGETPLHIAAANENPAIANDLIYYYYGADVNAKDKNDQTPLHIAAGNKKCSLIARNLAFYNADVNARDKNGQTPLHIAAANEHSVIAFHLVENGTNVADVNAQDKDGRTPLDVAVANGRAFTVKYLLDTGAKAHIASQEKVQELVKKANEDSEKKKANEDPEKNNVSTPLDEAKDNRAAVTVKNLPKKRTVGGTIVKLLTDSPPCLMPPKPSKPQVPMETRSRAKAKKNAETQPPVDAKRSRTDTRQAADDDDAPRREKTSDCYKSESSKVDYFSRLLPRSDAVLNKIALNNSEMLQSVDINSETALDSRNDHSGMSNSQLALGCENDFLNLDSDFTVNNAVQLLNEMYNKWLETNSRSSTADTSIKAFISHCNFNDPEVFETLSSNAGVDCDVLIAAFENGTNLNEVVSNNDPSHEFACVDSTDEMHIVSANNDNTPIVKSRGRPKGKTCKSVNLKYENSKNKKNQNKWQQKCREKQNPGQRQKRLSSLSEYQAQKIASESAAEKSKRLSSQSEYQAQKIASESAAEKSKRLSDKSQRQTNVRDRRSLEKNSRKKSEILLGTVSNVNDINAYSLGSFDYQCISCSALHFKDEAKGDENKKGKNNRLYDMCCSLGKIELENPQVFPPVLKSLFLKQHPKHREFYDFIRNLNSSFSFVSLKAHVRNLKGQYHYRIQGPLYHLFNTSAHPNPGQNPSYGQLFFLDTQQAANLRAIHFGEKLLHQWGVDMWTRIEGDLLEFQKKKNSSMKSAKAANVEQSFVDEETDDIARKHILYSDYPGSIKPSFKLTQNQRVNPEEVEFVETLQKLGDGQMQDGDEGHFEFPPECLSDNVINDVYGTALATKNYDALHERVILTPLNKDANDICDEVLMYIEGQEKVYTSVDVLSQDNNLTNTERYPIEVLNAIDLNSMPSHELKLKEMLSLLNKRALSSSLAGFAELAVGTAWTSLLGKFASPELLLLCPLDDANAPAHFLAFYIRLTVANTKLLFMLSSLALLWTTLLWLFNIYSYGSSGSTAFQLSYFYGLQMAAEVYLADFFADTNLCAIHGKRNTIKPSDMRLVHRMRGGALSYNI</sequence>
<dbReference type="EMBL" id="JAKKPZ010000378">
    <property type="protein sequence ID" value="KAI1695730.1"/>
    <property type="molecule type" value="Genomic_DNA"/>
</dbReference>
<evidence type="ECO:0000259" key="9">
    <source>
        <dbReference type="Pfam" id="PF21107"/>
    </source>
</evidence>
<feature type="repeat" description="ANK" evidence="4">
    <location>
        <begin position="231"/>
        <end position="265"/>
    </location>
</feature>
<feature type="repeat" description="ANK" evidence="4">
    <location>
        <begin position="162"/>
        <end position="194"/>
    </location>
</feature>
<dbReference type="PROSITE" id="PS50088">
    <property type="entry name" value="ANK_REPEAT"/>
    <property type="match status" value="9"/>
</dbReference>
<dbReference type="PANTHER" id="PTHR24124:SF14">
    <property type="entry name" value="CHROMOSOME UNDETERMINED SCAFFOLD_25, WHOLE GENOME SHOTGUN SEQUENCE"/>
    <property type="match status" value="1"/>
</dbReference>
<feature type="transmembrane region" description="Helical" evidence="6">
    <location>
        <begin position="1215"/>
        <end position="1233"/>
    </location>
</feature>
<dbReference type="GO" id="GO:0046982">
    <property type="term" value="F:protein heterodimerization activity"/>
    <property type="evidence" value="ECO:0007669"/>
    <property type="project" value="InterPro"/>
</dbReference>
<feature type="repeat" description="ANK" evidence="4">
    <location>
        <begin position="61"/>
        <end position="93"/>
    </location>
</feature>
<dbReference type="InterPro" id="IPR007125">
    <property type="entry name" value="H2A/H2B/H3"/>
</dbReference>
<dbReference type="PROSITE" id="PS50297">
    <property type="entry name" value="ANK_REP_REGION"/>
    <property type="match status" value="8"/>
</dbReference>
<evidence type="ECO:0000256" key="7">
    <source>
        <dbReference type="SAM" id="SignalP"/>
    </source>
</evidence>
<organism evidence="10 11">
    <name type="scientific">Ditylenchus destructor</name>
    <dbReference type="NCBI Taxonomy" id="166010"/>
    <lineage>
        <taxon>Eukaryota</taxon>
        <taxon>Metazoa</taxon>
        <taxon>Ecdysozoa</taxon>
        <taxon>Nematoda</taxon>
        <taxon>Chromadorea</taxon>
        <taxon>Rhabditida</taxon>
        <taxon>Tylenchina</taxon>
        <taxon>Tylenchomorpha</taxon>
        <taxon>Sphaerularioidea</taxon>
        <taxon>Anguinidae</taxon>
        <taxon>Anguininae</taxon>
        <taxon>Ditylenchus</taxon>
    </lineage>
</organism>
<name>A0AAD4MN69_9BILA</name>
<gene>
    <name evidence="10" type="ORF">DdX_19426</name>
</gene>
<keyword evidence="2" id="KW-0677">Repeat</keyword>
<feature type="repeat" description="ANK" evidence="4">
    <location>
        <begin position="336"/>
        <end position="368"/>
    </location>
</feature>
<dbReference type="Pfam" id="PF21107">
    <property type="entry name" value="STPRs"/>
    <property type="match status" value="1"/>
</dbReference>
<feature type="domain" description="Core Histone H2A/H2B/H3" evidence="8">
    <location>
        <begin position="1254"/>
        <end position="1291"/>
    </location>
</feature>
<dbReference type="InterPro" id="IPR002110">
    <property type="entry name" value="Ankyrin_rpt"/>
</dbReference>
<feature type="repeat" description="ANK" evidence="4">
    <location>
        <begin position="266"/>
        <end position="299"/>
    </location>
</feature>
<protein>
    <submittedName>
        <fullName evidence="10">Ankyrin repeats (Many copies) domain-containing protein</fullName>
    </submittedName>
</protein>
<dbReference type="GO" id="GO:0005634">
    <property type="term" value="C:nucleus"/>
    <property type="evidence" value="ECO:0007669"/>
    <property type="project" value="TreeGrafter"/>
</dbReference>
<feature type="region of interest" description="Disordered" evidence="5">
    <location>
        <begin position="731"/>
        <end position="782"/>
    </location>
</feature>
<dbReference type="Gene3D" id="1.25.40.20">
    <property type="entry name" value="Ankyrin repeat-containing domain"/>
    <property type="match status" value="4"/>
</dbReference>
<dbReference type="InterPro" id="IPR036770">
    <property type="entry name" value="Ankyrin_rpt-contain_sf"/>
</dbReference>
<accession>A0AAD4MN69</accession>
<keyword evidence="7" id="KW-0732">Signal</keyword>
<evidence type="ECO:0000313" key="11">
    <source>
        <dbReference type="Proteomes" id="UP001201812"/>
    </source>
</evidence>
<feature type="compositionally biased region" description="Basic and acidic residues" evidence="5">
    <location>
        <begin position="467"/>
        <end position="495"/>
    </location>
</feature>
<evidence type="ECO:0000256" key="3">
    <source>
        <dbReference type="ARBA" id="ARBA00023043"/>
    </source>
</evidence>
<feature type="repeat" description="ANK" evidence="4">
    <location>
        <begin position="127"/>
        <end position="161"/>
    </location>
</feature>
<evidence type="ECO:0000256" key="1">
    <source>
        <dbReference type="ARBA" id="ARBA00010343"/>
    </source>
</evidence>
<keyword evidence="6" id="KW-1133">Transmembrane helix</keyword>
<evidence type="ECO:0000256" key="6">
    <source>
        <dbReference type="SAM" id="Phobius"/>
    </source>
</evidence>
<dbReference type="SMART" id="SM00428">
    <property type="entry name" value="H3"/>
    <property type="match status" value="1"/>
</dbReference>
<dbReference type="Gene3D" id="1.10.20.10">
    <property type="entry name" value="Histone, subunit A"/>
    <property type="match status" value="1"/>
</dbReference>
<comment type="similarity">
    <text evidence="1">Belongs to the histone H3 family.</text>
</comment>
<feature type="compositionally biased region" description="Basic and acidic residues" evidence="5">
    <location>
        <begin position="756"/>
        <end position="782"/>
    </location>
</feature>
<dbReference type="InterPro" id="IPR048998">
    <property type="entry name" value="STPR"/>
</dbReference>
<keyword evidence="11" id="KW-1185">Reference proteome</keyword>
<dbReference type="Pfam" id="PF13637">
    <property type="entry name" value="Ank_4"/>
    <property type="match status" value="1"/>
</dbReference>
<dbReference type="PANTHER" id="PTHR24124">
    <property type="entry name" value="ANKYRIN REPEAT FAMILY A"/>
    <property type="match status" value="1"/>
</dbReference>
<feature type="region of interest" description="Disordered" evidence="5">
    <location>
        <begin position="689"/>
        <end position="717"/>
    </location>
</feature>
<evidence type="ECO:0000256" key="5">
    <source>
        <dbReference type="SAM" id="MobiDB-lite"/>
    </source>
</evidence>
<feature type="signal peptide" evidence="7">
    <location>
        <begin position="1"/>
        <end position="21"/>
    </location>
</feature>
<feature type="chain" id="PRO_5042062058" evidence="7">
    <location>
        <begin position="22"/>
        <end position="1301"/>
    </location>
</feature>
<dbReference type="Proteomes" id="UP001201812">
    <property type="component" value="Unassembled WGS sequence"/>
</dbReference>
<keyword evidence="6" id="KW-0812">Transmembrane</keyword>
<dbReference type="SUPFAM" id="SSF48403">
    <property type="entry name" value="Ankyrin repeat"/>
    <property type="match status" value="1"/>
</dbReference>
<comment type="caution">
    <text evidence="10">The sequence shown here is derived from an EMBL/GenBank/DDBJ whole genome shotgun (WGS) entry which is preliminary data.</text>
</comment>
<evidence type="ECO:0000259" key="8">
    <source>
        <dbReference type="Pfam" id="PF00125"/>
    </source>
</evidence>
<evidence type="ECO:0000256" key="2">
    <source>
        <dbReference type="ARBA" id="ARBA00022737"/>
    </source>
</evidence>
<dbReference type="Pfam" id="PF12796">
    <property type="entry name" value="Ank_2"/>
    <property type="match status" value="2"/>
</dbReference>
<dbReference type="GO" id="GO:0003677">
    <property type="term" value="F:DNA binding"/>
    <property type="evidence" value="ECO:0007669"/>
    <property type="project" value="InterPro"/>
</dbReference>